<keyword evidence="4 9" id="KW-1003">Cell membrane</keyword>
<dbReference type="PRINTS" id="PR00164">
    <property type="entry name" value="ABC2TRNSPORT"/>
</dbReference>
<evidence type="ECO:0000256" key="9">
    <source>
        <dbReference type="RuleBase" id="RU361157"/>
    </source>
</evidence>
<feature type="transmembrane region" description="Helical" evidence="9">
    <location>
        <begin position="86"/>
        <end position="102"/>
    </location>
</feature>
<dbReference type="PANTHER" id="PTHR30413:SF8">
    <property type="entry name" value="TRANSPORT PERMEASE PROTEIN"/>
    <property type="match status" value="1"/>
</dbReference>
<reference evidence="11" key="1">
    <citation type="submission" date="2017-02" db="EMBL/GenBank/DDBJ databases">
        <authorList>
            <person name="Regsiter A."/>
            <person name="William W."/>
        </authorList>
    </citation>
    <scope>NUCLEOTIDE SEQUENCE</scope>
    <source>
        <strain evidence="11">BdmA 4</strain>
    </source>
</reference>
<feature type="transmembrane region" description="Helical" evidence="9">
    <location>
        <begin position="54"/>
        <end position="74"/>
    </location>
</feature>
<keyword evidence="7 9" id="KW-1133">Transmembrane helix</keyword>
<gene>
    <name evidence="11" type="ORF">SPIRO4BDMA_50754</name>
</gene>
<dbReference type="PROSITE" id="PS51012">
    <property type="entry name" value="ABC_TM2"/>
    <property type="match status" value="1"/>
</dbReference>
<feature type="transmembrane region" description="Helical" evidence="9">
    <location>
        <begin position="254"/>
        <end position="273"/>
    </location>
</feature>
<feature type="transmembrane region" description="Helical" evidence="9">
    <location>
        <begin position="128"/>
        <end position="151"/>
    </location>
</feature>
<dbReference type="Pfam" id="PF01061">
    <property type="entry name" value="ABC2_membrane"/>
    <property type="match status" value="1"/>
</dbReference>
<evidence type="ECO:0000256" key="2">
    <source>
        <dbReference type="ARBA" id="ARBA00007783"/>
    </source>
</evidence>
<evidence type="ECO:0000256" key="6">
    <source>
        <dbReference type="ARBA" id="ARBA00022692"/>
    </source>
</evidence>
<dbReference type="InterPro" id="IPR013525">
    <property type="entry name" value="ABC2_TM"/>
</dbReference>
<keyword evidence="6 9" id="KW-0812">Transmembrane</keyword>
<evidence type="ECO:0000256" key="4">
    <source>
        <dbReference type="ARBA" id="ARBA00022475"/>
    </source>
</evidence>
<evidence type="ECO:0000256" key="1">
    <source>
        <dbReference type="ARBA" id="ARBA00004429"/>
    </source>
</evidence>
<dbReference type="InterPro" id="IPR000412">
    <property type="entry name" value="ABC_2_transport"/>
</dbReference>
<evidence type="ECO:0000256" key="3">
    <source>
        <dbReference type="ARBA" id="ARBA00022448"/>
    </source>
</evidence>
<comment type="similarity">
    <text evidence="2 9">Belongs to the ABC-2 integral membrane protein family.</text>
</comment>
<evidence type="ECO:0000256" key="8">
    <source>
        <dbReference type="ARBA" id="ARBA00023136"/>
    </source>
</evidence>
<feature type="transmembrane region" description="Helical" evidence="9">
    <location>
        <begin position="196"/>
        <end position="215"/>
    </location>
</feature>
<dbReference type="AlphaFoldDB" id="A0A3P3XT26"/>
<dbReference type="GO" id="GO:0043190">
    <property type="term" value="C:ATP-binding cassette (ABC) transporter complex"/>
    <property type="evidence" value="ECO:0007669"/>
    <property type="project" value="InterPro"/>
</dbReference>
<feature type="domain" description="ABC transmembrane type-2" evidence="10">
    <location>
        <begin position="51"/>
        <end position="276"/>
    </location>
</feature>
<evidence type="ECO:0000256" key="5">
    <source>
        <dbReference type="ARBA" id="ARBA00022519"/>
    </source>
</evidence>
<evidence type="ECO:0000313" key="11">
    <source>
        <dbReference type="EMBL" id="SLM19239.1"/>
    </source>
</evidence>
<dbReference type="PANTHER" id="PTHR30413">
    <property type="entry name" value="INNER MEMBRANE TRANSPORT PERMEASE"/>
    <property type="match status" value="1"/>
</dbReference>
<sequence length="284" mass="32878">MTSTDNETWDVVITAKRKWLGLDIKELRQYKDLVNLMIRREFVSVYKQTIFGPLWFIFQPLLSTFLYMFVFGNIAQMGTDSIPQPLFYFSGTMLWTFFATTLQKCSDTFVNNAGLFGKIYFPRFTMPIAYVANAFFTLCIQFVVMAVFYIYYLLNGVQFTISWWILATPLYIVQLALLGTGFGIMTSALTTKYHDLRNLVTFGLSVLMYATPVVYPVSSIPIKWKLLFQFNPVTPVIEMFRYSFFGKGSCDLNMWAYSLMVSVIVFLIGLMTFNHNEQTFVDVI</sequence>
<accession>A0A3P3XT26</accession>
<evidence type="ECO:0000256" key="7">
    <source>
        <dbReference type="ARBA" id="ARBA00022989"/>
    </source>
</evidence>
<keyword evidence="8 9" id="KW-0472">Membrane</keyword>
<evidence type="ECO:0000259" key="10">
    <source>
        <dbReference type="PROSITE" id="PS51012"/>
    </source>
</evidence>
<organism evidence="11">
    <name type="scientific">uncultured spirochete</name>
    <dbReference type="NCBI Taxonomy" id="156406"/>
    <lineage>
        <taxon>Bacteria</taxon>
        <taxon>Pseudomonadati</taxon>
        <taxon>Spirochaetota</taxon>
        <taxon>Spirochaetia</taxon>
        <taxon>Spirochaetales</taxon>
        <taxon>environmental samples</taxon>
    </lineage>
</organism>
<keyword evidence="3 9" id="KW-0813">Transport</keyword>
<dbReference type="GO" id="GO:0015920">
    <property type="term" value="P:lipopolysaccharide transport"/>
    <property type="evidence" value="ECO:0007669"/>
    <property type="project" value="TreeGrafter"/>
</dbReference>
<proteinExistence type="inferred from homology"/>
<keyword evidence="5" id="KW-0997">Cell inner membrane</keyword>
<name>A0A3P3XT26_9SPIR</name>
<protein>
    <recommendedName>
        <fullName evidence="9">Transport permease protein</fullName>
    </recommendedName>
</protein>
<dbReference type="GO" id="GO:0140359">
    <property type="term" value="F:ABC-type transporter activity"/>
    <property type="evidence" value="ECO:0007669"/>
    <property type="project" value="InterPro"/>
</dbReference>
<feature type="transmembrane region" description="Helical" evidence="9">
    <location>
        <begin position="163"/>
        <end position="184"/>
    </location>
</feature>
<dbReference type="InterPro" id="IPR047817">
    <property type="entry name" value="ABC2_TM_bact-type"/>
</dbReference>
<dbReference type="EMBL" id="FWDO01000005">
    <property type="protein sequence ID" value="SLM19239.1"/>
    <property type="molecule type" value="Genomic_DNA"/>
</dbReference>
<comment type="subcellular location">
    <subcellularLocation>
        <location evidence="1">Cell inner membrane</location>
        <topology evidence="1">Multi-pass membrane protein</topology>
    </subcellularLocation>
    <subcellularLocation>
        <location evidence="9">Cell membrane</location>
        <topology evidence="9">Multi-pass membrane protein</topology>
    </subcellularLocation>
</comment>